<protein>
    <submittedName>
        <fullName evidence="5">Integrin alpha-X</fullName>
    </submittedName>
</protein>
<dbReference type="Proteomes" id="UP000830375">
    <property type="component" value="Unassembled WGS sequence"/>
</dbReference>
<keyword evidence="3" id="KW-0472">Membrane</keyword>
<gene>
    <name evidence="5" type="ORF">H4Q32_002346</name>
</gene>
<name>A0ABQ8MMX8_LABRO</name>
<proteinExistence type="predicted"/>
<dbReference type="Gene3D" id="2.60.40.1460">
    <property type="entry name" value="Integrin domains. Chain A, domain 2"/>
    <property type="match status" value="1"/>
</dbReference>
<dbReference type="EMBL" id="JACTAM010000005">
    <property type="protein sequence ID" value="KAI2664203.1"/>
    <property type="molecule type" value="Genomic_DNA"/>
</dbReference>
<keyword evidence="2 5" id="KW-0401">Integrin</keyword>
<evidence type="ECO:0000313" key="5">
    <source>
        <dbReference type="EMBL" id="KAI2664203.1"/>
    </source>
</evidence>
<dbReference type="SUPFAM" id="SSF69179">
    <property type="entry name" value="Integrin domains"/>
    <property type="match status" value="1"/>
</dbReference>
<reference evidence="5 6" key="1">
    <citation type="submission" date="2022-01" db="EMBL/GenBank/DDBJ databases">
        <title>A high-quality chromosome-level genome assembly of rohu carp, Labeo rohita.</title>
        <authorList>
            <person name="Arick M.A. II"/>
            <person name="Hsu C.-Y."/>
            <person name="Magbanua Z."/>
            <person name="Pechanova O."/>
            <person name="Grover C."/>
            <person name="Miller E."/>
            <person name="Thrash A."/>
            <person name="Ezzel L."/>
            <person name="Alam S."/>
            <person name="Benzie J."/>
            <person name="Hamilton M."/>
            <person name="Karsi A."/>
            <person name="Lawrence M.L."/>
            <person name="Peterson D.G."/>
        </authorList>
    </citation>
    <scope>NUCLEOTIDE SEQUENCE [LARGE SCALE GENOMIC DNA]</scope>
    <source>
        <strain evidence="6">BAU-BD-2019</strain>
        <tissue evidence="5">Blood</tissue>
    </source>
</reference>
<sequence>MCLPITVTVDPPIIDQKFFHCSAPLGLNTPVATVTICVTVKKIVMGDIQGHLDSMVSVALELELDPWARAPRLLFVPRSASFLWTFTSNLSSISPVCTTQYIGIPVVLEKVCGEDHVCISDLNVSLSFLRLVYNYIPLLLWTPLRDQNLNMNI</sequence>
<comment type="caution">
    <text evidence="5">The sequence shown here is derived from an EMBL/GenBank/DDBJ whole genome shotgun (WGS) entry which is preliminary data.</text>
</comment>
<keyword evidence="6" id="KW-1185">Reference proteome</keyword>
<dbReference type="GO" id="GO:0007229">
    <property type="term" value="P:integrin-mediated signaling pathway"/>
    <property type="evidence" value="ECO:0007669"/>
    <property type="project" value="UniProtKB-KW"/>
</dbReference>
<comment type="subcellular location">
    <subcellularLocation>
        <location evidence="1">Membrane</location>
        <topology evidence="1">Single-pass type I membrane protein</topology>
    </subcellularLocation>
</comment>
<organism evidence="5 6">
    <name type="scientific">Labeo rohita</name>
    <name type="common">Indian major carp</name>
    <name type="synonym">Cyprinus rohita</name>
    <dbReference type="NCBI Taxonomy" id="84645"/>
    <lineage>
        <taxon>Eukaryota</taxon>
        <taxon>Metazoa</taxon>
        <taxon>Chordata</taxon>
        <taxon>Craniata</taxon>
        <taxon>Vertebrata</taxon>
        <taxon>Euteleostomi</taxon>
        <taxon>Actinopterygii</taxon>
        <taxon>Neopterygii</taxon>
        <taxon>Teleostei</taxon>
        <taxon>Ostariophysi</taxon>
        <taxon>Cypriniformes</taxon>
        <taxon>Cyprinidae</taxon>
        <taxon>Labeoninae</taxon>
        <taxon>Labeonini</taxon>
        <taxon>Labeo</taxon>
    </lineage>
</organism>
<evidence type="ECO:0000256" key="3">
    <source>
        <dbReference type="ARBA" id="ARBA00023136"/>
    </source>
</evidence>
<evidence type="ECO:0000256" key="2">
    <source>
        <dbReference type="ARBA" id="ARBA00023037"/>
    </source>
</evidence>
<evidence type="ECO:0000256" key="1">
    <source>
        <dbReference type="ARBA" id="ARBA00004479"/>
    </source>
</evidence>
<dbReference type="InterPro" id="IPR032695">
    <property type="entry name" value="Integrin_dom_sf"/>
</dbReference>
<accession>A0ABQ8MMX8</accession>
<evidence type="ECO:0000313" key="6">
    <source>
        <dbReference type="Proteomes" id="UP000830375"/>
    </source>
</evidence>
<keyword evidence="4" id="KW-0325">Glycoprotein</keyword>
<evidence type="ECO:0000256" key="4">
    <source>
        <dbReference type="ARBA" id="ARBA00023180"/>
    </source>
</evidence>